<reference evidence="13" key="1">
    <citation type="submission" date="2010-12" db="EMBL/GenBank/DDBJ databases">
        <title>Complete sequence of chromosome 2 of Asticcacaulis excentricus CB 48.</title>
        <authorList>
            <consortium name="US DOE Joint Genome Institute"/>
            <person name="Lucas S."/>
            <person name="Copeland A."/>
            <person name="Lapidus A."/>
            <person name="Cheng J.-F."/>
            <person name="Bruce D."/>
            <person name="Goodwin L."/>
            <person name="Pitluck S."/>
            <person name="Teshima H."/>
            <person name="Davenport K."/>
            <person name="Detter J.C."/>
            <person name="Han C."/>
            <person name="Tapia R."/>
            <person name="Land M."/>
            <person name="Hauser L."/>
            <person name="Jeffries C."/>
            <person name="Kyrpides N."/>
            <person name="Ivanova N."/>
            <person name="Ovchinnikova G."/>
            <person name="Brun Y.V."/>
            <person name="Woyke T."/>
        </authorList>
    </citation>
    <scope>NUCLEOTIDE SEQUENCE [LARGE SCALE GENOMIC DNA]</scope>
    <source>
        <strain evidence="13">ATCC 15261 / DSM 4724 / KCTC 12464 / NCIMB 9791 / VKM B-1370 / CB 48</strain>
    </source>
</reference>
<dbReference type="SUPFAM" id="SSF56601">
    <property type="entry name" value="beta-lactamase/transpeptidase-like"/>
    <property type="match status" value="1"/>
</dbReference>
<dbReference type="Gene3D" id="3.30.70.1070">
    <property type="entry name" value="Sporulation related repeat"/>
    <property type="match status" value="1"/>
</dbReference>
<dbReference type="InterPro" id="IPR001967">
    <property type="entry name" value="Peptidase_S11_N"/>
</dbReference>
<evidence type="ECO:0000259" key="11">
    <source>
        <dbReference type="PROSITE" id="PS51724"/>
    </source>
</evidence>
<keyword evidence="4" id="KW-0133">Cell shape</keyword>
<evidence type="ECO:0000256" key="6">
    <source>
        <dbReference type="ARBA" id="ARBA00023316"/>
    </source>
</evidence>
<keyword evidence="6" id="KW-0961">Cell wall biogenesis/degradation</keyword>
<feature type="active site" evidence="7">
    <location>
        <position position="143"/>
    </location>
</feature>
<keyword evidence="12" id="KW-0645">Protease</keyword>
<keyword evidence="2 10" id="KW-0732">Signal</keyword>
<feature type="domain" description="SPOR" evidence="11">
    <location>
        <begin position="385"/>
        <end position="464"/>
    </location>
</feature>
<dbReference type="GO" id="GO:0042834">
    <property type="term" value="F:peptidoglycan binding"/>
    <property type="evidence" value="ECO:0007669"/>
    <property type="project" value="InterPro"/>
</dbReference>
<evidence type="ECO:0000256" key="2">
    <source>
        <dbReference type="ARBA" id="ARBA00022729"/>
    </source>
</evidence>
<dbReference type="InterPro" id="IPR018044">
    <property type="entry name" value="Peptidase_S11"/>
</dbReference>
<organism evidence="12 13">
    <name type="scientific">Asticcacaulis excentricus (strain ATCC 15261 / DSM 4724 / KCTC 12464 / NCIMB 9791 / VKM B-1370 / CB 48)</name>
    <dbReference type="NCBI Taxonomy" id="573065"/>
    <lineage>
        <taxon>Bacteria</taxon>
        <taxon>Pseudomonadati</taxon>
        <taxon>Pseudomonadota</taxon>
        <taxon>Alphaproteobacteria</taxon>
        <taxon>Caulobacterales</taxon>
        <taxon>Caulobacteraceae</taxon>
        <taxon>Asticcacaulis</taxon>
    </lineage>
</organism>
<dbReference type="PRINTS" id="PR00725">
    <property type="entry name" value="DADACBPTASE1"/>
</dbReference>
<feature type="binding site" evidence="8">
    <location>
        <position position="244"/>
    </location>
    <ligand>
        <name>substrate</name>
    </ligand>
</feature>
<feature type="signal peptide" evidence="10">
    <location>
        <begin position="1"/>
        <end position="48"/>
    </location>
</feature>
<evidence type="ECO:0000256" key="5">
    <source>
        <dbReference type="ARBA" id="ARBA00022984"/>
    </source>
</evidence>
<evidence type="ECO:0000313" key="12">
    <source>
        <dbReference type="EMBL" id="ADU14689.1"/>
    </source>
</evidence>
<name>E8RT68_ASTEC</name>
<dbReference type="Pfam" id="PF05036">
    <property type="entry name" value="SPOR"/>
    <property type="match status" value="1"/>
</dbReference>
<evidence type="ECO:0000256" key="7">
    <source>
        <dbReference type="PIRSR" id="PIRSR618044-1"/>
    </source>
</evidence>
<evidence type="ECO:0000313" key="13">
    <source>
        <dbReference type="Proteomes" id="UP000001492"/>
    </source>
</evidence>
<evidence type="ECO:0000256" key="4">
    <source>
        <dbReference type="ARBA" id="ARBA00022960"/>
    </source>
</evidence>
<dbReference type="GO" id="GO:0009002">
    <property type="term" value="F:serine-type D-Ala-D-Ala carboxypeptidase activity"/>
    <property type="evidence" value="ECO:0007669"/>
    <property type="project" value="UniProtKB-EC"/>
</dbReference>
<dbReference type="Proteomes" id="UP000001492">
    <property type="component" value="Chromosome 2"/>
</dbReference>
<keyword evidence="5" id="KW-0573">Peptidoglycan synthesis</keyword>
<dbReference type="EMBL" id="CP002396">
    <property type="protein sequence ID" value="ADU14689.1"/>
    <property type="molecule type" value="Genomic_DNA"/>
</dbReference>
<feature type="active site" description="Acyl-ester intermediate" evidence="7">
    <location>
        <position position="83"/>
    </location>
</feature>
<dbReference type="STRING" id="573065.Astex_3053"/>
<evidence type="ECO:0000256" key="9">
    <source>
        <dbReference type="RuleBase" id="RU004016"/>
    </source>
</evidence>
<evidence type="ECO:0000256" key="1">
    <source>
        <dbReference type="ARBA" id="ARBA00007164"/>
    </source>
</evidence>
<dbReference type="EC" id="3.4.16.4" evidence="12"/>
<dbReference type="eggNOG" id="COG1686">
    <property type="taxonomic scope" value="Bacteria"/>
</dbReference>
<evidence type="ECO:0000256" key="10">
    <source>
        <dbReference type="SAM" id="SignalP"/>
    </source>
</evidence>
<dbReference type="InterPro" id="IPR007730">
    <property type="entry name" value="SPOR-like_dom"/>
</dbReference>
<dbReference type="KEGG" id="aex:Astex_3053"/>
<dbReference type="PANTHER" id="PTHR21581">
    <property type="entry name" value="D-ALANYL-D-ALANINE CARBOXYPEPTIDASE"/>
    <property type="match status" value="1"/>
</dbReference>
<dbReference type="InterPro" id="IPR036680">
    <property type="entry name" value="SPOR-like_sf"/>
</dbReference>
<protein>
    <submittedName>
        <fullName evidence="12">Serine-type D-Ala-D-Ala carboxypeptidase</fullName>
        <ecNumber evidence="12">3.4.16.4</ecNumber>
    </submittedName>
</protein>
<evidence type="ECO:0000256" key="8">
    <source>
        <dbReference type="PIRSR" id="PIRSR618044-2"/>
    </source>
</evidence>
<accession>E8RT68</accession>
<keyword evidence="12" id="KW-0121">Carboxypeptidase</keyword>
<gene>
    <name evidence="12" type="ordered locus">Astex_3053</name>
</gene>
<dbReference type="PANTHER" id="PTHR21581:SF6">
    <property type="entry name" value="TRAFFICKING PROTEIN PARTICLE COMPLEX SUBUNIT 12"/>
    <property type="match status" value="1"/>
</dbReference>
<dbReference type="InterPro" id="IPR012338">
    <property type="entry name" value="Beta-lactam/transpept-like"/>
</dbReference>
<keyword evidence="13" id="KW-1185">Reference proteome</keyword>
<dbReference type="AlphaFoldDB" id="E8RT68"/>
<dbReference type="PROSITE" id="PS51724">
    <property type="entry name" value="SPOR"/>
    <property type="match status" value="1"/>
</dbReference>
<feature type="active site" description="Proton acceptor" evidence="7">
    <location>
        <position position="86"/>
    </location>
</feature>
<sequence length="464" mass="50256">MRQKMSHTAQTRHTVRVAAKAVNLRAMLATTAAALALIGVLAVSPARAQDPADSDRYAAIVVDAQSGEVFYAMRADSPRYPASLTKIMTLYMAFEEMAQGRLKPDDVITLSAHAASMPPTKSGLRAGDTITVDMAMRLIAAYSANDLAAALGEHIGGSEQRFAALMTVKAQELGMTRSNFVNASGLPDSRQVSSARDFAVLARAVMRDFPQYYEYFHVRSVQFNGRTYSNHNPLLAYPGVDGMKTGFINAAGYNLVASQRKGNHRLIAVMLGGSNKAQRREHVTSLMNTGFDVFARRDKGEQIVVAQNEFRSAMAPKYQVVGDSNALMAALDAQDDEDGTPVQRLSGTAKAPAVVAALSKAEKAAEDKAVAKKTSTTAAAKKKKKDPDAIWAVQVGAFKQKSLAADWAKDIKKRFPSLKGFETDVSENDAGRYRTRFIDMTKAEAQKACKAIEAKRLDCMVVKS</sequence>
<dbReference type="GO" id="GO:0008360">
    <property type="term" value="P:regulation of cell shape"/>
    <property type="evidence" value="ECO:0007669"/>
    <property type="project" value="UniProtKB-KW"/>
</dbReference>
<dbReference type="GO" id="GO:0071555">
    <property type="term" value="P:cell wall organization"/>
    <property type="evidence" value="ECO:0007669"/>
    <property type="project" value="UniProtKB-KW"/>
</dbReference>
<proteinExistence type="inferred from homology"/>
<dbReference type="HOGENOM" id="CLU_027070_1_1_5"/>
<dbReference type="GO" id="GO:0009252">
    <property type="term" value="P:peptidoglycan biosynthetic process"/>
    <property type="evidence" value="ECO:0007669"/>
    <property type="project" value="UniProtKB-KW"/>
</dbReference>
<evidence type="ECO:0000256" key="3">
    <source>
        <dbReference type="ARBA" id="ARBA00022801"/>
    </source>
</evidence>
<feature type="chain" id="PRO_5003230788" evidence="10">
    <location>
        <begin position="49"/>
        <end position="464"/>
    </location>
</feature>
<dbReference type="SUPFAM" id="SSF110997">
    <property type="entry name" value="Sporulation related repeat"/>
    <property type="match status" value="1"/>
</dbReference>
<dbReference type="Pfam" id="PF00768">
    <property type="entry name" value="Peptidase_S11"/>
    <property type="match status" value="1"/>
</dbReference>
<dbReference type="Gene3D" id="3.40.710.10">
    <property type="entry name" value="DD-peptidase/beta-lactamase superfamily"/>
    <property type="match status" value="1"/>
</dbReference>
<comment type="similarity">
    <text evidence="1 9">Belongs to the peptidase S11 family.</text>
</comment>
<keyword evidence="3 12" id="KW-0378">Hydrolase</keyword>
<dbReference type="GO" id="GO:0006508">
    <property type="term" value="P:proteolysis"/>
    <property type="evidence" value="ECO:0007669"/>
    <property type="project" value="InterPro"/>
</dbReference>